<keyword evidence="4" id="KW-1185">Reference proteome</keyword>
<feature type="compositionally biased region" description="Polar residues" evidence="1">
    <location>
        <begin position="315"/>
        <end position="329"/>
    </location>
</feature>
<dbReference type="GO" id="GO:0016787">
    <property type="term" value="F:hydrolase activity"/>
    <property type="evidence" value="ECO:0007669"/>
    <property type="project" value="InterPro"/>
</dbReference>
<dbReference type="InterPro" id="IPR015311">
    <property type="entry name" value="DFF40_C"/>
</dbReference>
<dbReference type="Proteomes" id="UP000230750">
    <property type="component" value="Unassembled WGS sequence"/>
</dbReference>
<evidence type="ECO:0000256" key="1">
    <source>
        <dbReference type="SAM" id="MobiDB-lite"/>
    </source>
</evidence>
<dbReference type="GO" id="GO:0005737">
    <property type="term" value="C:cytoplasm"/>
    <property type="evidence" value="ECO:0007669"/>
    <property type="project" value="InterPro"/>
</dbReference>
<dbReference type="SUPFAM" id="SSF54060">
    <property type="entry name" value="His-Me finger endonucleases"/>
    <property type="match status" value="1"/>
</dbReference>
<evidence type="ECO:0000313" key="4">
    <source>
        <dbReference type="Proteomes" id="UP000230750"/>
    </source>
</evidence>
<name>A0A2G8KZM2_STIJA</name>
<dbReference type="InterPro" id="IPR044925">
    <property type="entry name" value="His-Me_finger_sf"/>
</dbReference>
<dbReference type="EMBL" id="MRZV01000286">
    <property type="protein sequence ID" value="PIK53459.1"/>
    <property type="molecule type" value="Genomic_DNA"/>
</dbReference>
<proteinExistence type="predicted"/>
<dbReference type="GO" id="GO:0005634">
    <property type="term" value="C:nucleus"/>
    <property type="evidence" value="ECO:0007669"/>
    <property type="project" value="InterPro"/>
</dbReference>
<dbReference type="GO" id="GO:0006309">
    <property type="term" value="P:apoptotic DNA fragmentation"/>
    <property type="evidence" value="ECO:0007669"/>
    <property type="project" value="InterPro"/>
</dbReference>
<sequence>MNPFDVDEKYETKSKYMRDNAKDRTHNYLKQTKDMLLPEDSKDNKNMKKKKEGVLEEFKRMLKKNDFHKDYFDKNADGKERLCNHDGKFVCQGSYIKGGCNNNNHHTNPYLTEENRKTFRSWNFNHWIQIGREVLPKLKEAVEKTPPGKMSLKIRLRSLNRKVPQLEDIEGQRTTGFSNAAAYMRRYRGRIKADQECYVQYRAKETERVKEYRQTMSQEAKERTNETARLRMKKYRERKRLENIHEKVNAKSDRSMQTRSEKEKKSNQREKWRLYKQRYRAGLNSQKRRRIREKDAAAKRNKAHKRQLDNPEPPASTNTENVGNSTFPSPNARRKAISRARLSIPKTREKYAEVVAALVNKASPRKKDLLAKQGIGSPNAADQSNVLAAIQKTCGSLGKRQKRTFTMHLVSSLKDSKYGLKRRTSQYLGLRWKYLMKYSSLAKKNVNIEAKKSRSDAISADITAAVAEHYERAEVSTQMPNKKNIGKANAAKHVLQKTVKKTYQSFLEENPNMSVSFSKFASLRPKHVLVQKYAQHFQCLCEYCTNIDLKIKVINLQLVRHKIGLRLNDRYHTKDITTCGRTGKFPMLSCIDRKCNICGVQKLAEFLQPLTDVMGEHELTWQIWGKTSFNGTMRKALLRRTGSYGDLLQELQDELHPFACHLFEAIWQQRQFWSVIRSPPTLSVVIVMDFAENFSCITQNEVQSAHWTKMMVTLHPMVGYYKCHADGCSQGTVREAIHIVSEDMIHDTHAVTHFCKLACTHLKVERKVEFNRLIQFTDGCGAQYKSRTGFADISFGNIDFGVQVERHFFGSRHGKNPCDGEGGVVKNAVTRSVKSDVNVTIDGPREFYDFCSKNLAKAPVKPDGSCNHSRRTFYLVKEGDIQRERPTRTNVDTVAGTRKLHAVAGISHTYCTKGVFHASVHPVRI</sequence>
<feature type="domain" description="DNA fragmentation factor 40 C-terminal" evidence="2">
    <location>
        <begin position="6"/>
        <end position="150"/>
    </location>
</feature>
<evidence type="ECO:0000313" key="3">
    <source>
        <dbReference type="EMBL" id="PIK53459.1"/>
    </source>
</evidence>
<dbReference type="PANTHER" id="PTHR46601:SF1">
    <property type="entry name" value="ADF-H DOMAIN-CONTAINING PROTEIN"/>
    <property type="match status" value="1"/>
</dbReference>
<evidence type="ECO:0000259" key="2">
    <source>
        <dbReference type="Pfam" id="PF09230"/>
    </source>
</evidence>
<comment type="caution">
    <text evidence="3">The sequence shown here is derived from an EMBL/GenBank/DDBJ whole genome shotgun (WGS) entry which is preliminary data.</text>
</comment>
<dbReference type="AlphaFoldDB" id="A0A2G8KZM2"/>
<dbReference type="PANTHER" id="PTHR46601">
    <property type="entry name" value="ULP_PROTEASE DOMAIN-CONTAINING PROTEIN"/>
    <property type="match status" value="1"/>
</dbReference>
<organism evidence="3 4">
    <name type="scientific">Stichopus japonicus</name>
    <name type="common">Sea cucumber</name>
    <dbReference type="NCBI Taxonomy" id="307972"/>
    <lineage>
        <taxon>Eukaryota</taxon>
        <taxon>Metazoa</taxon>
        <taxon>Echinodermata</taxon>
        <taxon>Eleutherozoa</taxon>
        <taxon>Echinozoa</taxon>
        <taxon>Holothuroidea</taxon>
        <taxon>Aspidochirotacea</taxon>
        <taxon>Aspidochirotida</taxon>
        <taxon>Stichopodidae</taxon>
        <taxon>Apostichopus</taxon>
    </lineage>
</organism>
<reference evidence="3 4" key="1">
    <citation type="journal article" date="2017" name="PLoS Biol.">
        <title>The sea cucumber genome provides insights into morphological evolution and visceral regeneration.</title>
        <authorList>
            <person name="Zhang X."/>
            <person name="Sun L."/>
            <person name="Yuan J."/>
            <person name="Sun Y."/>
            <person name="Gao Y."/>
            <person name="Zhang L."/>
            <person name="Li S."/>
            <person name="Dai H."/>
            <person name="Hamel J.F."/>
            <person name="Liu C."/>
            <person name="Yu Y."/>
            <person name="Liu S."/>
            <person name="Lin W."/>
            <person name="Guo K."/>
            <person name="Jin S."/>
            <person name="Xu P."/>
            <person name="Storey K.B."/>
            <person name="Huan P."/>
            <person name="Zhang T."/>
            <person name="Zhou Y."/>
            <person name="Zhang J."/>
            <person name="Lin C."/>
            <person name="Li X."/>
            <person name="Xing L."/>
            <person name="Huo D."/>
            <person name="Sun M."/>
            <person name="Wang L."/>
            <person name="Mercier A."/>
            <person name="Li F."/>
            <person name="Yang H."/>
            <person name="Xiang J."/>
        </authorList>
    </citation>
    <scope>NUCLEOTIDE SEQUENCE [LARGE SCALE GENOMIC DNA]</scope>
    <source>
        <strain evidence="3">Shaxun</strain>
        <tissue evidence="3">Muscle</tissue>
    </source>
</reference>
<dbReference type="Pfam" id="PF09230">
    <property type="entry name" value="DFF40"/>
    <property type="match status" value="1"/>
</dbReference>
<gene>
    <name evidence="3" type="ORF">BSL78_09645</name>
</gene>
<accession>A0A2G8KZM2</accession>
<feature type="region of interest" description="Disordered" evidence="1">
    <location>
        <begin position="1"/>
        <end position="25"/>
    </location>
</feature>
<feature type="region of interest" description="Disordered" evidence="1">
    <location>
        <begin position="212"/>
        <end position="335"/>
    </location>
</feature>
<dbReference type="OrthoDB" id="10068393at2759"/>
<protein>
    <recommendedName>
        <fullName evidence="2">DNA fragmentation factor 40 C-terminal domain-containing protein</fullName>
    </recommendedName>
</protein>
<feature type="compositionally biased region" description="Basic and acidic residues" evidence="1">
    <location>
        <begin position="239"/>
        <end position="273"/>
    </location>
</feature>
<feature type="compositionally biased region" description="Basic and acidic residues" evidence="1">
    <location>
        <begin position="212"/>
        <end position="229"/>
    </location>
</feature>